<evidence type="ECO:0000313" key="1">
    <source>
        <dbReference type="EMBL" id="OCK87204.1"/>
    </source>
</evidence>
<keyword evidence="2" id="KW-1185">Reference proteome</keyword>
<proteinExistence type="predicted"/>
<evidence type="ECO:0000313" key="2">
    <source>
        <dbReference type="Proteomes" id="UP000250078"/>
    </source>
</evidence>
<dbReference type="EMBL" id="KV748265">
    <property type="protein sequence ID" value="OCK87204.1"/>
    <property type="molecule type" value="Genomic_DNA"/>
</dbReference>
<organism evidence="1 2">
    <name type="scientific">Cenococcum geophilum 1.58</name>
    <dbReference type="NCBI Taxonomy" id="794803"/>
    <lineage>
        <taxon>Eukaryota</taxon>
        <taxon>Fungi</taxon>
        <taxon>Dikarya</taxon>
        <taxon>Ascomycota</taxon>
        <taxon>Pezizomycotina</taxon>
        <taxon>Dothideomycetes</taxon>
        <taxon>Pleosporomycetidae</taxon>
        <taxon>Gloniales</taxon>
        <taxon>Gloniaceae</taxon>
        <taxon>Cenococcum</taxon>
    </lineage>
</organism>
<sequence>MIARVLRLGQTVGDTQHGLWNTTEAIPLMIRSATTIGALPALEETPSWMPVGEVARAVLELSGLRSGSSPSADPQSDISTVYHVQNTCLFHWTHELLPALRAAGLDFEAVPQHEWVRRLREGEQDPKKNPTIKLLDFFAEKYDNDKPGRVGLVFMTEKSGERSEAVRKGYDVVRRGLMSKTIESWRGMR</sequence>
<gene>
    <name evidence="1" type="ORF">K441DRAFT_709510</name>
</gene>
<accession>A0ACC8ELS3</accession>
<dbReference type="Proteomes" id="UP000250078">
    <property type="component" value="Unassembled WGS sequence"/>
</dbReference>
<name>A0ACC8ELS3_9PEZI</name>
<reference evidence="1 2" key="1">
    <citation type="journal article" date="2016" name="Nat. Commun.">
        <title>Ectomycorrhizal ecology is imprinted in the genome of the dominant symbiotic fungus Cenococcum geophilum.</title>
        <authorList>
            <consortium name="DOE Joint Genome Institute"/>
            <person name="Peter M."/>
            <person name="Kohler A."/>
            <person name="Ohm R.A."/>
            <person name="Kuo A."/>
            <person name="Krutzmann J."/>
            <person name="Morin E."/>
            <person name="Arend M."/>
            <person name="Barry K.W."/>
            <person name="Binder M."/>
            <person name="Choi C."/>
            <person name="Clum A."/>
            <person name="Copeland A."/>
            <person name="Grisel N."/>
            <person name="Haridas S."/>
            <person name="Kipfer T."/>
            <person name="LaButti K."/>
            <person name="Lindquist E."/>
            <person name="Lipzen A."/>
            <person name="Maire R."/>
            <person name="Meier B."/>
            <person name="Mihaltcheva S."/>
            <person name="Molinier V."/>
            <person name="Murat C."/>
            <person name="Poggeler S."/>
            <person name="Quandt C.A."/>
            <person name="Sperisen C."/>
            <person name="Tritt A."/>
            <person name="Tisserant E."/>
            <person name="Crous P.W."/>
            <person name="Henrissat B."/>
            <person name="Nehls U."/>
            <person name="Egli S."/>
            <person name="Spatafora J.W."/>
            <person name="Grigoriev I.V."/>
            <person name="Martin F.M."/>
        </authorList>
    </citation>
    <scope>NUCLEOTIDE SEQUENCE [LARGE SCALE GENOMIC DNA]</scope>
    <source>
        <strain evidence="1 2">1.58</strain>
    </source>
</reference>
<protein>
    <submittedName>
        <fullName evidence="1">Uncharacterized protein</fullName>
    </submittedName>
</protein>